<proteinExistence type="predicted"/>
<comment type="caution">
    <text evidence="1">The sequence shown here is derived from an EMBL/GenBank/DDBJ whole genome shotgun (WGS) entry which is preliminary data.</text>
</comment>
<name>A0A0A5G6C3_9BACI</name>
<accession>A0A0A5G6C3</accession>
<keyword evidence="2" id="KW-1185">Reference proteome</keyword>
<sequence length="63" mass="7493">MVVVALRNEIRKNKLRDKLKRRMLRATYVLSVEISKIHKLLKKIVLIRNIFMRASNLSGRYTP</sequence>
<reference evidence="1 2" key="1">
    <citation type="submission" date="2013-08" db="EMBL/GenBank/DDBJ databases">
        <authorList>
            <person name="Huang J."/>
            <person name="Wang G."/>
        </authorList>
    </citation>
    <scope>NUCLEOTIDE SEQUENCE [LARGE SCALE GENOMIC DNA]</scope>
    <source>
        <strain evidence="1 2">JSM 072002</strain>
    </source>
</reference>
<evidence type="ECO:0000313" key="2">
    <source>
        <dbReference type="Proteomes" id="UP000030401"/>
    </source>
</evidence>
<evidence type="ECO:0000313" key="1">
    <source>
        <dbReference type="EMBL" id="KGX86640.1"/>
    </source>
</evidence>
<dbReference type="STRING" id="1385512.N784_04305"/>
<protein>
    <submittedName>
        <fullName evidence="1">Uncharacterized protein</fullName>
    </submittedName>
</protein>
<dbReference type="Proteomes" id="UP000030401">
    <property type="component" value="Unassembled WGS sequence"/>
</dbReference>
<dbReference type="AlphaFoldDB" id="A0A0A5G6C3"/>
<gene>
    <name evidence="1" type="ORF">N784_04305</name>
</gene>
<organism evidence="1 2">
    <name type="scientific">Pontibacillus litoralis JSM 072002</name>
    <dbReference type="NCBI Taxonomy" id="1385512"/>
    <lineage>
        <taxon>Bacteria</taxon>
        <taxon>Bacillati</taxon>
        <taxon>Bacillota</taxon>
        <taxon>Bacilli</taxon>
        <taxon>Bacillales</taxon>
        <taxon>Bacillaceae</taxon>
        <taxon>Pontibacillus</taxon>
    </lineage>
</organism>
<dbReference type="EMBL" id="AVPG01000012">
    <property type="protein sequence ID" value="KGX86640.1"/>
    <property type="molecule type" value="Genomic_DNA"/>
</dbReference>